<dbReference type="InterPro" id="IPR001179">
    <property type="entry name" value="PPIase_FKBP_dom"/>
</dbReference>
<keyword evidence="3" id="KW-0697">Rotamase</keyword>
<organism evidence="7">
    <name type="scientific">hydrothermal vent metagenome</name>
    <dbReference type="NCBI Taxonomy" id="652676"/>
    <lineage>
        <taxon>unclassified sequences</taxon>
        <taxon>metagenomes</taxon>
        <taxon>ecological metagenomes</taxon>
    </lineage>
</organism>
<sequence>MNKLVMALGAAGTLLSATAWAEMESENGQINYKIGSDVGKYLNDSELDFDKDSFLTGLEDGLAGRDLRLTAEELTTIRGIIQQKQQEVQKAKKEKMMAELEVQKVANAEKGAAFMKEKAAAEGIISTESGLLYEVVVQGDGPKPGSETATVVVHYTGTLIDGTKFDSSVDRGQPATFALNQVIKGWTEGLQLMNTGSKYRFYIPSELAYGSDARPGGAIGPNSTLIFDVEMIEVKGAKEAKEVK</sequence>
<name>A0A3B0VR47_9ZZZZ</name>
<dbReference type="PANTHER" id="PTHR43811:SF19">
    <property type="entry name" value="39 KDA FK506-BINDING NUCLEAR PROTEIN"/>
    <property type="match status" value="1"/>
</dbReference>
<evidence type="ECO:0000256" key="5">
    <source>
        <dbReference type="SAM" id="Coils"/>
    </source>
</evidence>
<dbReference type="FunFam" id="3.10.50.40:FF:000006">
    <property type="entry name" value="Peptidyl-prolyl cis-trans isomerase"/>
    <property type="match status" value="1"/>
</dbReference>
<proteinExistence type="predicted"/>
<keyword evidence="4 7" id="KW-0413">Isomerase</keyword>
<dbReference type="Gene3D" id="3.10.50.40">
    <property type="match status" value="1"/>
</dbReference>
<feature type="domain" description="PPIase FKBP-type" evidence="6">
    <location>
        <begin position="148"/>
        <end position="235"/>
    </location>
</feature>
<dbReference type="EMBL" id="UOFA01000260">
    <property type="protein sequence ID" value="VAW46168.1"/>
    <property type="molecule type" value="Genomic_DNA"/>
</dbReference>
<evidence type="ECO:0000313" key="7">
    <source>
        <dbReference type="EMBL" id="VAW46168.1"/>
    </source>
</evidence>
<dbReference type="EC" id="5.2.1.8" evidence="2"/>
<gene>
    <name evidence="7" type="ORF">MNBD_GAMMA02-673</name>
</gene>
<dbReference type="PANTHER" id="PTHR43811">
    <property type="entry name" value="FKBP-TYPE PEPTIDYL-PROLYL CIS-TRANS ISOMERASE FKPA"/>
    <property type="match status" value="1"/>
</dbReference>
<evidence type="ECO:0000256" key="2">
    <source>
        <dbReference type="ARBA" id="ARBA00013194"/>
    </source>
</evidence>
<evidence type="ECO:0000256" key="4">
    <source>
        <dbReference type="ARBA" id="ARBA00023235"/>
    </source>
</evidence>
<evidence type="ECO:0000256" key="3">
    <source>
        <dbReference type="ARBA" id="ARBA00023110"/>
    </source>
</evidence>
<protein>
    <recommendedName>
        <fullName evidence="2">peptidylprolyl isomerase</fullName>
        <ecNumber evidence="2">5.2.1.8</ecNumber>
    </recommendedName>
</protein>
<keyword evidence="5" id="KW-0175">Coiled coil</keyword>
<dbReference type="InterPro" id="IPR046357">
    <property type="entry name" value="PPIase_dom_sf"/>
</dbReference>
<dbReference type="AlphaFoldDB" id="A0A3B0VR47"/>
<dbReference type="GO" id="GO:0003755">
    <property type="term" value="F:peptidyl-prolyl cis-trans isomerase activity"/>
    <property type="evidence" value="ECO:0007669"/>
    <property type="project" value="UniProtKB-KW"/>
</dbReference>
<reference evidence="7" key="1">
    <citation type="submission" date="2018-06" db="EMBL/GenBank/DDBJ databases">
        <authorList>
            <person name="Zhirakovskaya E."/>
        </authorList>
    </citation>
    <scope>NUCLEOTIDE SEQUENCE</scope>
</reference>
<dbReference type="SUPFAM" id="SSF54534">
    <property type="entry name" value="FKBP-like"/>
    <property type="match status" value="1"/>
</dbReference>
<evidence type="ECO:0000259" key="6">
    <source>
        <dbReference type="PROSITE" id="PS50059"/>
    </source>
</evidence>
<comment type="catalytic activity">
    <reaction evidence="1">
        <text>[protein]-peptidylproline (omega=180) = [protein]-peptidylproline (omega=0)</text>
        <dbReference type="Rhea" id="RHEA:16237"/>
        <dbReference type="Rhea" id="RHEA-COMP:10747"/>
        <dbReference type="Rhea" id="RHEA-COMP:10748"/>
        <dbReference type="ChEBI" id="CHEBI:83833"/>
        <dbReference type="ChEBI" id="CHEBI:83834"/>
        <dbReference type="EC" id="5.2.1.8"/>
    </reaction>
</comment>
<feature type="coiled-coil region" evidence="5">
    <location>
        <begin position="74"/>
        <end position="108"/>
    </location>
</feature>
<dbReference type="Gene3D" id="1.10.287.460">
    <property type="entry name" value="Peptidyl-prolyl cis-trans isomerase, FKBP-type, N-terminal domain"/>
    <property type="match status" value="1"/>
</dbReference>
<dbReference type="InterPro" id="IPR036944">
    <property type="entry name" value="PPIase_FKBP_N_sf"/>
</dbReference>
<dbReference type="PROSITE" id="PS50059">
    <property type="entry name" value="FKBP_PPIASE"/>
    <property type="match status" value="1"/>
</dbReference>
<dbReference type="GO" id="GO:0006457">
    <property type="term" value="P:protein folding"/>
    <property type="evidence" value="ECO:0007669"/>
    <property type="project" value="InterPro"/>
</dbReference>
<dbReference type="Pfam" id="PF00254">
    <property type="entry name" value="FKBP_C"/>
    <property type="match status" value="1"/>
</dbReference>
<dbReference type="Pfam" id="PF01346">
    <property type="entry name" value="FKBP_N"/>
    <property type="match status" value="1"/>
</dbReference>
<dbReference type="InterPro" id="IPR000774">
    <property type="entry name" value="PPIase_FKBP_N"/>
</dbReference>
<accession>A0A3B0VR47</accession>
<evidence type="ECO:0000256" key="1">
    <source>
        <dbReference type="ARBA" id="ARBA00000971"/>
    </source>
</evidence>